<dbReference type="Pfam" id="PF01369">
    <property type="entry name" value="Sec7"/>
    <property type="match status" value="1"/>
</dbReference>
<evidence type="ECO:0000256" key="1">
    <source>
        <dbReference type="ARBA" id="ARBA00004202"/>
    </source>
</evidence>
<dbReference type="Proteomes" id="UP001161438">
    <property type="component" value="Chromosome 2"/>
</dbReference>
<dbReference type="InterPro" id="IPR035999">
    <property type="entry name" value="Sec7_dom_sf"/>
</dbReference>
<evidence type="ECO:0000256" key="8">
    <source>
        <dbReference type="ARBA" id="ARBA00037853"/>
    </source>
</evidence>
<keyword evidence="5" id="KW-0963">Cytoplasm</keyword>
<feature type="domain" description="SEC7" evidence="13">
    <location>
        <begin position="111"/>
        <end position="264"/>
    </location>
</feature>
<keyword evidence="15" id="KW-1185">Reference proteome</keyword>
<dbReference type="GO" id="GO:0032012">
    <property type="term" value="P:regulation of ARF protein signal transduction"/>
    <property type="evidence" value="ECO:0007669"/>
    <property type="project" value="InterPro"/>
</dbReference>
<dbReference type="RefSeq" id="XP_056080302.1">
    <property type="nucleotide sequence ID" value="XM_056221797.1"/>
</dbReference>
<dbReference type="GO" id="GO:0005737">
    <property type="term" value="C:cytoplasm"/>
    <property type="evidence" value="ECO:0007669"/>
    <property type="project" value="UniProtKB-SubCell"/>
</dbReference>
<feature type="region of interest" description="Disordered" evidence="12">
    <location>
        <begin position="1"/>
        <end position="36"/>
    </location>
</feature>
<comment type="similarity">
    <text evidence="9">Belongs to the YEL1 family.</text>
</comment>
<comment type="subcellular location">
    <subcellularLocation>
        <location evidence="2">Bud neck</location>
    </subcellularLocation>
    <subcellularLocation>
        <location evidence="8">Bud tip</location>
    </subcellularLocation>
    <subcellularLocation>
        <location evidence="1">Cell membrane</location>
        <topology evidence="1">Peripheral membrane protein</topology>
    </subcellularLocation>
    <subcellularLocation>
        <location evidence="3">Cytoplasm</location>
    </subcellularLocation>
</comment>
<evidence type="ECO:0000259" key="13">
    <source>
        <dbReference type="PROSITE" id="PS50190"/>
    </source>
</evidence>
<dbReference type="EMBL" id="OX365758">
    <property type="protein sequence ID" value="CAI4037185.1"/>
    <property type="molecule type" value="Genomic_DNA"/>
</dbReference>
<evidence type="ECO:0000256" key="3">
    <source>
        <dbReference type="ARBA" id="ARBA00004496"/>
    </source>
</evidence>
<dbReference type="GO" id="GO:0005935">
    <property type="term" value="C:cellular bud neck"/>
    <property type="evidence" value="ECO:0007669"/>
    <property type="project" value="UniProtKB-SubCell"/>
</dbReference>
<sequence>MCASLNDVEKTDPYGASQSGYNDSSTGNEGALHGSRSMPVSMKNMLQSPTMINMCDILQNKELIDDEKFVIPSVTTITVGAGFEDAKSSQCEKIDQKNHIIALEISNGTFKGIPYKEYANFLGSENNHQILSEFIKLLSPLPLSLLETLFILSKSVYFIAEAQNIDRILEILSKEWIVCHPNTHWKSGYKSCHIVLFSLLILNSDLHNNFQVDHKKGKFSMVAFINNTLRALREESEYEELKIYSREHLIIEELSEYYRTLYETPLPLFAEPRTSTTASDNQSSLVRLSTLESREFSSSNLRSINSNSTSLYSRDAQISVREMGAKSNKNFHKNLPMEALYLKESFDEGLITQNDSSWFMDGLILISKKSLPRKYFKRDSDQATASKTTSKRSKSLFRWLKPSKTMTLVDHTTRKTSLSYLSKDSEWESVKVQIKEGRMFIFKIKSDLKELIHSSETNSTAIDYFKDISSSFFAYSLLEAEAQVVQDNIIIGRAMKSSISSKNGKRKKGNFTVSFPEDINGPKLVLEFQTKDVEEAHKFMQCINFWAGRISPVPLTQFEVVSNAEYGWSDKILANHAFLDLNNIIVSEWKPLLGLELLYEETEDMEMIKLKERLDKLADFTEHLGISIDKHNGIKDKLIEIWSFDDKYFEVVMNNWNAKYLYMNNQYKKRLSYLTALQRAMGSAQF</sequence>
<evidence type="ECO:0000313" key="15">
    <source>
        <dbReference type="Proteomes" id="UP001161438"/>
    </source>
</evidence>
<proteinExistence type="inferred from homology"/>
<keyword evidence="7" id="KW-0472">Membrane</keyword>
<evidence type="ECO:0000256" key="9">
    <source>
        <dbReference type="ARBA" id="ARBA00038404"/>
    </source>
</evidence>
<evidence type="ECO:0000256" key="12">
    <source>
        <dbReference type="SAM" id="MobiDB-lite"/>
    </source>
</evidence>
<evidence type="ECO:0000256" key="7">
    <source>
        <dbReference type="ARBA" id="ARBA00023136"/>
    </source>
</evidence>
<dbReference type="GO" id="GO:0005934">
    <property type="term" value="C:cellular bud tip"/>
    <property type="evidence" value="ECO:0007669"/>
    <property type="project" value="UniProtKB-SubCell"/>
</dbReference>
<organism evidence="14 15">
    <name type="scientific">Saccharomyces mikatae IFO 1815</name>
    <dbReference type="NCBI Taxonomy" id="226126"/>
    <lineage>
        <taxon>Eukaryota</taxon>
        <taxon>Fungi</taxon>
        <taxon>Dikarya</taxon>
        <taxon>Ascomycota</taxon>
        <taxon>Saccharomycotina</taxon>
        <taxon>Saccharomycetes</taxon>
        <taxon>Saccharomycetales</taxon>
        <taxon>Saccharomycetaceae</taxon>
        <taxon>Saccharomyces</taxon>
    </lineage>
</organism>
<evidence type="ECO:0000256" key="2">
    <source>
        <dbReference type="ARBA" id="ARBA00004266"/>
    </source>
</evidence>
<accession>A0AA35NGG9</accession>
<dbReference type="Pfam" id="PF23633">
    <property type="entry name" value="PH_GEF_YEL1"/>
    <property type="match status" value="1"/>
</dbReference>
<reference evidence="14" key="1">
    <citation type="submission" date="2022-10" db="EMBL/GenBank/DDBJ databases">
        <authorList>
            <person name="Byrne P K."/>
        </authorList>
    </citation>
    <scope>NUCLEOTIDE SEQUENCE</scope>
    <source>
        <strain evidence="14">IFO1815</strain>
    </source>
</reference>
<keyword evidence="4" id="KW-1003">Cell membrane</keyword>
<dbReference type="InterPro" id="IPR000904">
    <property type="entry name" value="Sec7_dom"/>
</dbReference>
<dbReference type="SUPFAM" id="SSF48425">
    <property type="entry name" value="Sec7 domain"/>
    <property type="match status" value="1"/>
</dbReference>
<feature type="compositionally biased region" description="Polar residues" evidence="12">
    <location>
        <begin position="16"/>
        <end position="28"/>
    </location>
</feature>
<evidence type="ECO:0000256" key="5">
    <source>
        <dbReference type="ARBA" id="ARBA00022490"/>
    </source>
</evidence>
<dbReference type="GO" id="GO:0005085">
    <property type="term" value="F:guanyl-nucleotide exchange factor activity"/>
    <property type="evidence" value="ECO:0007669"/>
    <property type="project" value="UniProtKB-KW"/>
</dbReference>
<dbReference type="PROSITE" id="PS50190">
    <property type="entry name" value="SEC7"/>
    <property type="match status" value="1"/>
</dbReference>
<evidence type="ECO:0000256" key="10">
    <source>
        <dbReference type="ARBA" id="ARBA00040041"/>
    </source>
</evidence>
<dbReference type="InterPro" id="IPR023394">
    <property type="entry name" value="Sec7_C_sf"/>
</dbReference>
<evidence type="ECO:0000256" key="6">
    <source>
        <dbReference type="ARBA" id="ARBA00022658"/>
    </source>
</evidence>
<dbReference type="Gene3D" id="1.10.1000.11">
    <property type="entry name" value="Arf Nucleotide-binding Site Opener,domain 2"/>
    <property type="match status" value="1"/>
</dbReference>
<evidence type="ECO:0000256" key="4">
    <source>
        <dbReference type="ARBA" id="ARBA00022475"/>
    </source>
</evidence>
<keyword evidence="6" id="KW-0344">Guanine-nucleotide releasing factor</keyword>
<dbReference type="AlphaFoldDB" id="A0AA35NGG9"/>
<evidence type="ECO:0000313" key="14">
    <source>
        <dbReference type="EMBL" id="CAI4037185.1"/>
    </source>
</evidence>
<evidence type="ECO:0000256" key="11">
    <source>
        <dbReference type="ARBA" id="ARBA00041565"/>
    </source>
</evidence>
<name>A0AA35NGG9_SACMI</name>
<protein>
    <recommendedName>
        <fullName evidence="10">Guanine-nucleotide exchange factor YEL1</fullName>
    </recommendedName>
    <alternativeName>
        <fullName evidence="11">EFA6-like protein 1</fullName>
    </alternativeName>
</protein>
<dbReference type="GO" id="GO:0005886">
    <property type="term" value="C:plasma membrane"/>
    <property type="evidence" value="ECO:0007669"/>
    <property type="project" value="UniProtKB-SubCell"/>
</dbReference>
<dbReference type="SMART" id="SM00222">
    <property type="entry name" value="Sec7"/>
    <property type="match status" value="1"/>
</dbReference>
<gene>
    <name evidence="14" type="primary">SMKI02G0520</name>
    <name evidence="14" type="ORF">SMKI_02G0520</name>
</gene>
<dbReference type="InterPro" id="IPR056468">
    <property type="entry name" value="PH_GEF_YEL1"/>
</dbReference>
<dbReference type="GeneID" id="80916398"/>